<evidence type="ECO:0000256" key="2">
    <source>
        <dbReference type="ARBA" id="ARBA00022577"/>
    </source>
</evidence>
<evidence type="ECO:0000256" key="1">
    <source>
        <dbReference type="ARBA" id="ARBA00022529"/>
    </source>
</evidence>
<dbReference type="InterPro" id="IPR036574">
    <property type="entry name" value="Scorpion_toxin-like_sf"/>
</dbReference>
<feature type="domain" description="Knottins-like" evidence="5">
    <location>
        <begin position="32"/>
        <end position="78"/>
    </location>
</feature>
<dbReference type="Pfam" id="PF00304">
    <property type="entry name" value="Gamma-thionin"/>
    <property type="match status" value="1"/>
</dbReference>
<dbReference type="InterPro" id="IPR003614">
    <property type="entry name" value="Knottins"/>
</dbReference>
<dbReference type="PANTHER" id="PTHR33147:SF39">
    <property type="entry name" value="DRO1 PROTEIN-RELATED"/>
    <property type="match status" value="1"/>
</dbReference>
<evidence type="ECO:0000259" key="5">
    <source>
        <dbReference type="Pfam" id="PF00304"/>
    </source>
</evidence>
<protein>
    <submittedName>
        <fullName evidence="6">Defensin-like protein</fullName>
    </submittedName>
</protein>
<dbReference type="Gene3D" id="3.30.30.10">
    <property type="entry name" value="Knottin, scorpion toxin-like"/>
    <property type="match status" value="1"/>
</dbReference>
<dbReference type="AlphaFoldDB" id="A0AAD7VN84"/>
<name>A0AAD7VN84_QUISA</name>
<accession>A0AAD7VN84</accession>
<comment type="caution">
    <text evidence="6">The sequence shown here is derived from an EMBL/GenBank/DDBJ whole genome shotgun (WGS) entry which is preliminary data.</text>
</comment>
<dbReference type="PANTHER" id="PTHR33147">
    <property type="entry name" value="DEFENSIN-LIKE PROTEIN 1"/>
    <property type="match status" value="1"/>
</dbReference>
<evidence type="ECO:0000313" key="7">
    <source>
        <dbReference type="Proteomes" id="UP001163823"/>
    </source>
</evidence>
<dbReference type="EMBL" id="JARAOO010000001">
    <property type="protein sequence ID" value="KAJ7982072.1"/>
    <property type="molecule type" value="Genomic_DNA"/>
</dbReference>
<feature type="signal peptide" evidence="4">
    <location>
        <begin position="1"/>
        <end position="20"/>
    </location>
</feature>
<keyword evidence="2" id="KW-0295">Fungicide</keyword>
<sequence>MATKIVSLVIFLVILSIVEEMVMVVQVGAVPCKARSSRFRGSCSSKRNCINICQSEGFEYGRCTRRFFRSHCMCYQECGGRRGGGEEVGGEAVVVEDQKVVEVDGEVAVMAVVEDQKEVERVVEVDGETAVVERVAAEVIKPLLKNLEGWSSTSCYLA</sequence>
<evidence type="ECO:0000256" key="4">
    <source>
        <dbReference type="SAM" id="SignalP"/>
    </source>
</evidence>
<proteinExistence type="predicted"/>
<organism evidence="6 7">
    <name type="scientific">Quillaja saponaria</name>
    <name type="common">Soap bark tree</name>
    <dbReference type="NCBI Taxonomy" id="32244"/>
    <lineage>
        <taxon>Eukaryota</taxon>
        <taxon>Viridiplantae</taxon>
        <taxon>Streptophyta</taxon>
        <taxon>Embryophyta</taxon>
        <taxon>Tracheophyta</taxon>
        <taxon>Spermatophyta</taxon>
        <taxon>Magnoliopsida</taxon>
        <taxon>eudicotyledons</taxon>
        <taxon>Gunneridae</taxon>
        <taxon>Pentapetalae</taxon>
        <taxon>rosids</taxon>
        <taxon>fabids</taxon>
        <taxon>Fabales</taxon>
        <taxon>Quillajaceae</taxon>
        <taxon>Quillaja</taxon>
    </lineage>
</organism>
<feature type="chain" id="PRO_5042243673" evidence="4">
    <location>
        <begin position="21"/>
        <end position="158"/>
    </location>
</feature>
<dbReference type="SUPFAM" id="SSF57095">
    <property type="entry name" value="Scorpion toxin-like"/>
    <property type="match status" value="1"/>
</dbReference>
<keyword evidence="4" id="KW-0732">Signal</keyword>
<evidence type="ECO:0000313" key="6">
    <source>
        <dbReference type="EMBL" id="KAJ7982072.1"/>
    </source>
</evidence>
<keyword evidence="7" id="KW-1185">Reference proteome</keyword>
<dbReference type="Proteomes" id="UP001163823">
    <property type="component" value="Chromosome 1"/>
</dbReference>
<keyword evidence="3" id="KW-1015">Disulfide bond</keyword>
<keyword evidence="1" id="KW-0929">Antimicrobial</keyword>
<gene>
    <name evidence="6" type="ORF">O6P43_001241</name>
</gene>
<dbReference type="KEGG" id="qsa:O6P43_001241"/>
<reference evidence="6 7" key="1">
    <citation type="journal article" date="2023" name="Science">
        <title>Elucidation of the pathway for biosynthesis of saponin adjuvants from the soapbark tree.</title>
        <authorList>
            <person name="Reed J."/>
            <person name="Orme A."/>
            <person name="El-Demerdash A."/>
            <person name="Owen C."/>
            <person name="Martin L.B.B."/>
            <person name="Misra R.C."/>
            <person name="Kikuchi S."/>
            <person name="Rejzek M."/>
            <person name="Martin A.C."/>
            <person name="Harkess A."/>
            <person name="Leebens-Mack J."/>
            <person name="Louveau T."/>
            <person name="Stephenson M.J."/>
            <person name="Osbourn A."/>
        </authorList>
    </citation>
    <scope>NUCLEOTIDE SEQUENCE [LARGE SCALE GENOMIC DNA]</scope>
    <source>
        <strain evidence="6">S10</strain>
    </source>
</reference>
<evidence type="ECO:0000256" key="3">
    <source>
        <dbReference type="ARBA" id="ARBA00023157"/>
    </source>
</evidence>
<dbReference type="GO" id="GO:0006952">
    <property type="term" value="P:defense response"/>
    <property type="evidence" value="ECO:0007669"/>
    <property type="project" value="TreeGrafter"/>
</dbReference>